<proteinExistence type="predicted"/>
<reference evidence="1" key="1">
    <citation type="submission" date="2021-10" db="EMBL/GenBank/DDBJ databases">
        <authorList>
            <person name="Piombo E."/>
        </authorList>
    </citation>
    <scope>NUCLEOTIDE SEQUENCE</scope>
</reference>
<name>A0A9N9YSJ4_9HYPO</name>
<protein>
    <submittedName>
        <fullName evidence="1">Uncharacterized protein</fullName>
    </submittedName>
</protein>
<evidence type="ECO:0000313" key="1">
    <source>
        <dbReference type="EMBL" id="CAH0030026.1"/>
    </source>
</evidence>
<dbReference type="Proteomes" id="UP000696573">
    <property type="component" value="Unassembled WGS sequence"/>
</dbReference>
<accession>A0A9N9YSJ4</accession>
<sequence>MVYEEDEDRWETEVQISEASEDHSIKVINEREYKSLYDWCQLVYHHDARGDMTYCNEVESEDDVGVKVLAN</sequence>
<dbReference type="AlphaFoldDB" id="A0A9N9YSJ4"/>
<organism evidence="1 2">
    <name type="scientific">Clonostachys rhizophaga</name>
    <dbReference type="NCBI Taxonomy" id="160324"/>
    <lineage>
        <taxon>Eukaryota</taxon>
        <taxon>Fungi</taxon>
        <taxon>Dikarya</taxon>
        <taxon>Ascomycota</taxon>
        <taxon>Pezizomycotina</taxon>
        <taxon>Sordariomycetes</taxon>
        <taxon>Hypocreomycetidae</taxon>
        <taxon>Hypocreales</taxon>
        <taxon>Bionectriaceae</taxon>
        <taxon>Clonostachys</taxon>
    </lineage>
</organism>
<gene>
    <name evidence="1" type="ORF">CRHIZ90672A_00003285</name>
</gene>
<keyword evidence="2" id="KW-1185">Reference proteome</keyword>
<dbReference type="EMBL" id="CABFNQ020000740">
    <property type="protein sequence ID" value="CAH0030026.1"/>
    <property type="molecule type" value="Genomic_DNA"/>
</dbReference>
<evidence type="ECO:0000313" key="2">
    <source>
        <dbReference type="Proteomes" id="UP000696573"/>
    </source>
</evidence>
<comment type="caution">
    <text evidence="1">The sequence shown here is derived from an EMBL/GenBank/DDBJ whole genome shotgun (WGS) entry which is preliminary data.</text>
</comment>